<reference evidence="3" key="2">
    <citation type="submission" date="2025-09" db="UniProtKB">
        <authorList>
            <consortium name="Ensembl"/>
        </authorList>
    </citation>
    <scope>IDENTIFICATION</scope>
</reference>
<dbReference type="GO" id="GO:0005783">
    <property type="term" value="C:endoplasmic reticulum"/>
    <property type="evidence" value="ECO:0007669"/>
    <property type="project" value="Ensembl"/>
</dbReference>
<dbReference type="GO" id="GO:0045780">
    <property type="term" value="P:positive regulation of bone resorption"/>
    <property type="evidence" value="ECO:0007669"/>
    <property type="project" value="Ensembl"/>
</dbReference>
<evidence type="ECO:0000313" key="3">
    <source>
        <dbReference type="Ensembl" id="ENSSCAP00000003359.1"/>
    </source>
</evidence>
<keyword evidence="1" id="KW-1133">Transmembrane helix</keyword>
<gene>
    <name evidence="3" type="primary">TMEM64</name>
</gene>
<dbReference type="InterPro" id="IPR053069">
    <property type="entry name" value="TVP38/TMEM64"/>
</dbReference>
<keyword evidence="1" id="KW-0472">Membrane</keyword>
<sequence>MLANFPAGEYNSTEARCMHKRCKEIKPFLHFAISNTRAKATYEAIEPQRGSGENTPLNAALTPCPGCFFLAMPQNSASNRPEVCPSLQVLRSPGASAVAPRLKSCLSLCVLAAVCFASLALVRQYLRDLLLWAESLDSLAGVLLFTVGFIVVSFPCGWGYILLNVAAGYLYGFVLGMGLMVFGVLVGTFVAHVRLLARWARARIQGSGTLSAIVRVVEGGSGLKVVFLSRLTLIPFGLQNAVFAITDLSLPNYLMASSLGLLPTQLLNSYLGTTLRTMEDVIAEQSVSGYFVFGLQIVISIGLSFYVVHRAQVELNAAIVACEMEMKTSLVKDTQPSINGSTTYCNKRTVAFSGGGVNIV</sequence>
<dbReference type="OMA" id="QNGLYHC"/>
<name>A0A8C9MH88_SERCA</name>
<evidence type="ECO:0000256" key="1">
    <source>
        <dbReference type="SAM" id="Phobius"/>
    </source>
</evidence>
<dbReference type="AlphaFoldDB" id="A0A8C9MH88"/>
<dbReference type="GO" id="GO:0030316">
    <property type="term" value="P:osteoclast differentiation"/>
    <property type="evidence" value="ECO:0007669"/>
    <property type="project" value="Ensembl"/>
</dbReference>
<reference evidence="3" key="1">
    <citation type="submission" date="2025-08" db="UniProtKB">
        <authorList>
            <consortium name="Ensembl"/>
        </authorList>
    </citation>
    <scope>IDENTIFICATION</scope>
</reference>
<feature type="transmembrane region" description="Helical" evidence="1">
    <location>
        <begin position="138"/>
        <end position="163"/>
    </location>
</feature>
<keyword evidence="4" id="KW-1185">Reference proteome</keyword>
<accession>A0A8C9MH88</accession>
<dbReference type="Pfam" id="PF09335">
    <property type="entry name" value="VTT_dom"/>
    <property type="match status" value="1"/>
</dbReference>
<dbReference type="GeneTree" id="ENSGT00390000007813"/>
<dbReference type="GO" id="GO:0090090">
    <property type="term" value="P:negative regulation of canonical Wnt signaling pathway"/>
    <property type="evidence" value="ECO:0007669"/>
    <property type="project" value="Ensembl"/>
</dbReference>
<protein>
    <submittedName>
        <fullName evidence="3">Transmembrane protein 64</fullName>
    </submittedName>
</protein>
<dbReference type="GO" id="GO:0051480">
    <property type="term" value="P:regulation of cytosolic calcium ion concentration"/>
    <property type="evidence" value="ECO:0007669"/>
    <property type="project" value="Ensembl"/>
</dbReference>
<feature type="transmembrane region" description="Helical" evidence="1">
    <location>
        <begin position="105"/>
        <end position="126"/>
    </location>
</feature>
<organism evidence="3 4">
    <name type="scientific">Serinus canaria</name>
    <name type="common">Island canary</name>
    <name type="synonym">Fringilla canaria</name>
    <dbReference type="NCBI Taxonomy" id="9135"/>
    <lineage>
        <taxon>Eukaryota</taxon>
        <taxon>Metazoa</taxon>
        <taxon>Chordata</taxon>
        <taxon>Craniata</taxon>
        <taxon>Vertebrata</taxon>
        <taxon>Euteleostomi</taxon>
        <taxon>Archelosauria</taxon>
        <taxon>Archosauria</taxon>
        <taxon>Dinosauria</taxon>
        <taxon>Saurischia</taxon>
        <taxon>Theropoda</taxon>
        <taxon>Coelurosauria</taxon>
        <taxon>Aves</taxon>
        <taxon>Neognathae</taxon>
        <taxon>Neoaves</taxon>
        <taxon>Telluraves</taxon>
        <taxon>Australaves</taxon>
        <taxon>Passeriformes</taxon>
        <taxon>Passeroidea</taxon>
        <taxon>Fringillidae</taxon>
        <taxon>Carduelinae</taxon>
        <taxon>Serinus</taxon>
    </lineage>
</organism>
<feature type="domain" description="VTT" evidence="2">
    <location>
        <begin position="161"/>
        <end position="273"/>
    </location>
</feature>
<dbReference type="GO" id="GO:0045672">
    <property type="term" value="P:positive regulation of osteoclast differentiation"/>
    <property type="evidence" value="ECO:0007669"/>
    <property type="project" value="Ensembl"/>
</dbReference>
<feature type="transmembrane region" description="Helical" evidence="1">
    <location>
        <begin position="170"/>
        <end position="191"/>
    </location>
</feature>
<evidence type="ECO:0000259" key="2">
    <source>
        <dbReference type="Pfam" id="PF09335"/>
    </source>
</evidence>
<keyword evidence="1" id="KW-0812">Transmembrane</keyword>
<dbReference type="Ensembl" id="ENSSCAT00000003918.1">
    <property type="protein sequence ID" value="ENSSCAP00000003359.1"/>
    <property type="gene ID" value="ENSSCAG00000002824.1"/>
</dbReference>
<proteinExistence type="predicted"/>
<dbReference type="GO" id="GO:0045668">
    <property type="term" value="P:negative regulation of osteoblast differentiation"/>
    <property type="evidence" value="ECO:0007669"/>
    <property type="project" value="Ensembl"/>
</dbReference>
<dbReference type="Proteomes" id="UP000694409">
    <property type="component" value="Unassembled WGS sequence"/>
</dbReference>
<evidence type="ECO:0000313" key="4">
    <source>
        <dbReference type="Proteomes" id="UP000694409"/>
    </source>
</evidence>
<feature type="transmembrane region" description="Helical" evidence="1">
    <location>
        <begin position="287"/>
        <end position="308"/>
    </location>
</feature>
<dbReference type="PANTHER" id="PTHR46593:SF1">
    <property type="entry name" value="TRANSMEMBRANE PROTEIN 64"/>
    <property type="match status" value="1"/>
</dbReference>
<dbReference type="PANTHER" id="PTHR46593">
    <property type="entry name" value="TRANSMEMBRANE PROTEIN 64"/>
    <property type="match status" value="1"/>
</dbReference>
<dbReference type="InterPro" id="IPR032816">
    <property type="entry name" value="VTT_dom"/>
</dbReference>
<dbReference type="GO" id="GO:0045600">
    <property type="term" value="P:positive regulation of fat cell differentiation"/>
    <property type="evidence" value="ECO:0007669"/>
    <property type="project" value="Ensembl"/>
</dbReference>